<evidence type="ECO:0000313" key="2">
    <source>
        <dbReference type="EMBL" id="RGC46245.1"/>
    </source>
</evidence>
<comment type="caution">
    <text evidence="2">The sequence shown here is derived from an EMBL/GenBank/DDBJ whole genome shotgun (WGS) entry which is preliminary data.</text>
</comment>
<feature type="coiled-coil region" evidence="1">
    <location>
        <begin position="353"/>
        <end position="380"/>
    </location>
</feature>
<feature type="coiled-coil region" evidence="1">
    <location>
        <begin position="511"/>
        <end position="557"/>
    </location>
</feature>
<keyword evidence="3" id="KW-1185">Reference proteome</keyword>
<reference evidence="2 3" key="1">
    <citation type="submission" date="2018-08" db="EMBL/GenBank/DDBJ databases">
        <title>A genome reference for cultivated species of the human gut microbiota.</title>
        <authorList>
            <person name="Zou Y."/>
            <person name="Xue W."/>
            <person name="Luo G."/>
        </authorList>
    </citation>
    <scope>NUCLEOTIDE SEQUENCE [LARGE SCALE GENOMIC DNA]</scope>
    <source>
        <strain evidence="2 3">AM28-39</strain>
    </source>
</reference>
<gene>
    <name evidence="2" type="ORF">DW747_10125</name>
</gene>
<dbReference type="EMBL" id="QVFD01000009">
    <property type="protein sequence ID" value="RGC46245.1"/>
    <property type="molecule type" value="Genomic_DNA"/>
</dbReference>
<feature type="coiled-coil region" evidence="1">
    <location>
        <begin position="972"/>
        <end position="1047"/>
    </location>
</feature>
<accession>A0A3E2XLZ2</accession>
<keyword evidence="1" id="KW-0175">Coiled coil</keyword>
<proteinExistence type="predicted"/>
<evidence type="ECO:0000313" key="3">
    <source>
        <dbReference type="Proteomes" id="UP000261231"/>
    </source>
</evidence>
<organism evidence="2 3">
    <name type="scientific">Coprococcus catus</name>
    <dbReference type="NCBI Taxonomy" id="116085"/>
    <lineage>
        <taxon>Bacteria</taxon>
        <taxon>Bacillati</taxon>
        <taxon>Bacillota</taxon>
        <taxon>Clostridia</taxon>
        <taxon>Lachnospirales</taxon>
        <taxon>Lachnospiraceae</taxon>
        <taxon>Coprococcus</taxon>
    </lineage>
</organism>
<dbReference type="OrthoDB" id="9815057at2"/>
<evidence type="ECO:0000256" key="1">
    <source>
        <dbReference type="SAM" id="Coils"/>
    </source>
</evidence>
<dbReference type="Proteomes" id="UP000261231">
    <property type="component" value="Unassembled WGS sequence"/>
</dbReference>
<sequence length="1486" mass="173161">MPHINRVRVNNVRYNFGTQFYDDFIMRFDCKNVLYDLANGGGKSVLLLLLLQNLIPNCTLDDKQPVEKLFRGEGGSTVIHSLIEWKLDDYLVKDDYRYMLTGFCARKAKDDENQNAAGDAAAIEYFNYVIFYRHYNDNDIVNLPLSDGKERITWPGLKNYLRNLSRKDYQLQVHLFERKGEYQRFISRYGLYESEWEIIRGINKTEGHVRTYFESHYRTTRKVVEDLLIEEIIQKAFMARTSERAENGDNMSLMADTLYQIKDQLAELTRKKAEIGQYDRQQEVMHSLGERIRTLDVMYGEEMTLRMDIARAWQTVLARQKNRTADLAAARREQELAKGHMEDYARKLETVKIQSSKEQLAYLEKEAADCSEKLEKLQLEQAVSRDDLNLRESMNDYLEYLEEQQKYQAVENTIRHSTDGQKEQLAQLRAYAKAWQKRCQKRMTVLDERIVQGRKEMENLQQKLDELASSEREDDRMLAVLEHQSQENREKEQMYLKDFARLREASGLLVIEEVDKELLSQKKKLEAKEAELMQLMEDAKAAEAEKNEQQLQEARNTQMLGHIRTLIREGNEFMAAWQREYEQIAKLLQVYQVTEAGLLKEHLFARYRKLVCDIEERQRQEAALKEKIHQLEDGGLMRIPADVQDFMDYIRTCHGITCVYGAQYLQETNDAERRALLARMPFLPYTVILKDGFAKVAVDELLKEKDFGEHAIPVVSLETVLSEEEPVEKSRLLFAGKGSSFYLDENMRHKVCAQSREQLTELQRVIARMEDQQQTYEKDMESVSSFLLVYDSKKEENRQALRENQKKELALLEKQKLIKDRIQQLDGQLSGDAVSIEEAGKQAETAKEQYAVLESLRDVNTALTETKHLIEEVRQKYGKLAAKKQEEEQTATLLRTKMQEQSEVCEHTVSEKDLLIKDWEDNWKLYAVETDGQQLLGEQPSEGQVSEDLTDDALRAAFYGIRDAYEKEHMDLDDKKQLMESYARSMERLTKSIADRNLQMARMENLRADGQIYQTAAENISRIRQDLENMAQQADNMRQQLTAIEADKNRLYGSVAQAVNVIEEKYGAYKEVALNDQSYESYVENMRQLYENTSAEYRSLTGRIERLTKELYALEGIRHDVERLMKLCHVQENLTTETLDEQIGLKRRYEELLRRYEQMQSQYFAKRDAFEKDKAKAVSELHQLGAEGLAAELREHLSLPENAEAAGRVMQEIEETIALIRIEKERVGKNMEDLVSIKDSFESQCLQICQNIRMELDKLPKMSAIVMDNEQIQMVGLTIPYVKENFYKEKMSAYIDDIVNQSDTLGTQEEKMRYIRQQLAWKRLFSVIVTDMNAIRLTLYKRERIASQSRYLKYEEAVGSTGQSQGIYIQFLIAVIHYISAIHAGAAAGEHLRKVLFIDNPFGAAKDIYIWEPIFALLKTNDVQLIVPARGATPAITGKFDVNYVLGQKLMNHRQQTIVVDYHSNVKIDEMEYVKINYEQEVFDFV</sequence>
<feature type="coiled-coil region" evidence="1">
    <location>
        <begin position="752"/>
        <end position="890"/>
    </location>
</feature>
<evidence type="ECO:0008006" key="4">
    <source>
        <dbReference type="Google" id="ProtNLM"/>
    </source>
</evidence>
<dbReference type="RefSeq" id="WP_117540379.1">
    <property type="nucleotide sequence ID" value="NZ_QVFD01000009.1"/>
</dbReference>
<protein>
    <recommendedName>
        <fullName evidence="4">Chromosome segregation ATPase</fullName>
    </recommendedName>
</protein>
<feature type="coiled-coil region" evidence="1">
    <location>
        <begin position="1083"/>
        <end position="1110"/>
    </location>
</feature>
<feature type="coiled-coil region" evidence="1">
    <location>
        <begin position="443"/>
        <end position="470"/>
    </location>
</feature>
<name>A0A3E2XLZ2_9FIRM</name>